<keyword evidence="5 8" id="KW-0472">Membrane</keyword>
<feature type="transmembrane region" description="Helical" evidence="8">
    <location>
        <begin position="257"/>
        <end position="276"/>
    </location>
</feature>
<dbReference type="InterPro" id="IPR052192">
    <property type="entry name" value="Insect_Ionotropic_Sensory_Rcpt"/>
</dbReference>
<keyword evidence="6" id="KW-0675">Receptor</keyword>
<feature type="transmembrane region" description="Helical" evidence="8">
    <location>
        <begin position="313"/>
        <end position="332"/>
    </location>
</feature>
<evidence type="ECO:0000256" key="4">
    <source>
        <dbReference type="ARBA" id="ARBA00022989"/>
    </source>
</evidence>
<dbReference type="PANTHER" id="PTHR42643:SF39">
    <property type="entry name" value="IONOTROPIC RECEPTOR 56A-RELATED"/>
    <property type="match status" value="1"/>
</dbReference>
<evidence type="ECO:0000256" key="7">
    <source>
        <dbReference type="ARBA" id="ARBA00023180"/>
    </source>
</evidence>
<dbReference type="OrthoDB" id="5984008at2759"/>
<reference evidence="10" key="1">
    <citation type="submission" date="2025-08" db="UniProtKB">
        <authorList>
            <consortium name="RefSeq"/>
        </authorList>
    </citation>
    <scope>IDENTIFICATION</scope>
    <source>
        <strain evidence="10">15085-1641.00</strain>
        <tissue evidence="10">Whole body</tissue>
    </source>
</reference>
<dbReference type="GO" id="GO:0005886">
    <property type="term" value="C:plasma membrane"/>
    <property type="evidence" value="ECO:0007669"/>
    <property type="project" value="UniProtKB-SubCell"/>
</dbReference>
<evidence type="ECO:0000256" key="3">
    <source>
        <dbReference type="ARBA" id="ARBA00022692"/>
    </source>
</evidence>
<evidence type="ECO:0000256" key="2">
    <source>
        <dbReference type="ARBA" id="ARBA00022475"/>
    </source>
</evidence>
<dbReference type="OMA" id="YCFKEGF"/>
<name>A0A6J1LLA4_DROHY</name>
<evidence type="ECO:0000256" key="1">
    <source>
        <dbReference type="ARBA" id="ARBA00004651"/>
    </source>
</evidence>
<protein>
    <submittedName>
        <fullName evidence="10">Uncharacterized protein LOC111597582</fullName>
    </submittedName>
</protein>
<keyword evidence="3 8" id="KW-0812">Transmembrane</keyword>
<evidence type="ECO:0000256" key="6">
    <source>
        <dbReference type="ARBA" id="ARBA00023170"/>
    </source>
</evidence>
<keyword evidence="7" id="KW-0325">Glycoprotein</keyword>
<evidence type="ECO:0000313" key="9">
    <source>
        <dbReference type="Proteomes" id="UP000504633"/>
    </source>
</evidence>
<dbReference type="GeneID" id="111597582"/>
<gene>
    <name evidence="10" type="primary">LOC111597582</name>
</gene>
<sequence>MENSYEDALELQLETPKMQIQLSNNSLADFRILGRFTENTLIVVYIQTYPLDALVADFLPRLLWLLHELHIVFITKEDPRIWQNDLYSYCFQNGFINVLLIQQLHQELALHSYNPYPTIRALRLPLLEDYLNRWRQLQNLQQYPIRTILFTVEPRIFQYVNRKGKLVYGGYMYNALKEFTHRHNLTIEIVTKVTNEILYITATTLLANHSVDIICYVKDPQLNQTATAPVHLNPFYIAVPYAQPIARYLYFARPFTWSLWIGVIVTIVYGMLMLYASNGNRGSEIGKHFLSSWCNLLFIAQPMISFANWQQVVIHFILLLSGFILTNFYLALLSSMLTSGLFEPQYNTLQDLARSPYPMLLDKYYADYIKLSIFLPEIVRRRIIVVEPQILESTRISLNTSYMYTGYSDRLDGILFQQHLLKVPLFKMTSQSLMDGFMSFPVVDGLPYLNMLNAYLRRIFEYGILTKMRIDAWLELLEGGITKFIASDRIEQKPYDLEFYYNAFALWSAGLVLATLCFLLEFVRSRMTNQFQL</sequence>
<evidence type="ECO:0000256" key="5">
    <source>
        <dbReference type="ARBA" id="ARBA00023136"/>
    </source>
</evidence>
<keyword evidence="9" id="KW-1185">Reference proteome</keyword>
<dbReference type="RefSeq" id="XP_023168149.2">
    <property type="nucleotide sequence ID" value="XM_023312381.2"/>
</dbReference>
<proteinExistence type="predicted"/>
<evidence type="ECO:0000256" key="8">
    <source>
        <dbReference type="SAM" id="Phobius"/>
    </source>
</evidence>
<keyword evidence="2" id="KW-1003">Cell membrane</keyword>
<dbReference type="PANTHER" id="PTHR42643">
    <property type="entry name" value="IONOTROPIC RECEPTOR 20A-RELATED"/>
    <property type="match status" value="1"/>
</dbReference>
<comment type="subcellular location">
    <subcellularLocation>
        <location evidence="1">Cell membrane</location>
        <topology evidence="1">Multi-pass membrane protein</topology>
    </subcellularLocation>
</comment>
<dbReference type="Proteomes" id="UP000504633">
    <property type="component" value="Unplaced"/>
</dbReference>
<organism evidence="9 10">
    <name type="scientific">Drosophila hydei</name>
    <name type="common">Fruit fly</name>
    <dbReference type="NCBI Taxonomy" id="7224"/>
    <lineage>
        <taxon>Eukaryota</taxon>
        <taxon>Metazoa</taxon>
        <taxon>Ecdysozoa</taxon>
        <taxon>Arthropoda</taxon>
        <taxon>Hexapoda</taxon>
        <taxon>Insecta</taxon>
        <taxon>Pterygota</taxon>
        <taxon>Neoptera</taxon>
        <taxon>Endopterygota</taxon>
        <taxon>Diptera</taxon>
        <taxon>Brachycera</taxon>
        <taxon>Muscomorpha</taxon>
        <taxon>Ephydroidea</taxon>
        <taxon>Drosophilidae</taxon>
        <taxon>Drosophila</taxon>
    </lineage>
</organism>
<evidence type="ECO:0000313" key="10">
    <source>
        <dbReference type="RefSeq" id="XP_023168149.2"/>
    </source>
</evidence>
<feature type="transmembrane region" description="Helical" evidence="8">
    <location>
        <begin position="499"/>
        <end position="523"/>
    </location>
</feature>
<dbReference type="KEGG" id="dhe:111597582"/>
<keyword evidence="4 8" id="KW-1133">Transmembrane helix</keyword>
<accession>A0A6J1LLA4</accession>
<dbReference type="AlphaFoldDB" id="A0A6J1LLA4"/>